<keyword evidence="2" id="KW-0830">Ubiquinone</keyword>
<dbReference type="Proteomes" id="UP000553034">
    <property type="component" value="Unassembled WGS sequence"/>
</dbReference>
<dbReference type="PANTHER" id="PTHR33990:SF4">
    <property type="entry name" value="PHNB-LIKE DOMAIN-CONTAINING PROTEIN"/>
    <property type="match status" value="1"/>
</dbReference>
<keyword evidence="2" id="KW-0489">Methyltransferase</keyword>
<dbReference type="Gene3D" id="3.30.720.100">
    <property type="match status" value="1"/>
</dbReference>
<dbReference type="Gene3D" id="3.30.720.110">
    <property type="match status" value="1"/>
</dbReference>
<protein>
    <submittedName>
        <fullName evidence="2">Putative 3-demethylubiquinone-9 3-methyltransferase (Glyoxalase superfamily)</fullName>
    </submittedName>
</protein>
<evidence type="ECO:0000313" key="3">
    <source>
        <dbReference type="Proteomes" id="UP000553034"/>
    </source>
</evidence>
<organism evidence="2 3">
    <name type="scientific">Mesonia hippocampi</name>
    <dbReference type="NCBI Taxonomy" id="1628250"/>
    <lineage>
        <taxon>Bacteria</taxon>
        <taxon>Pseudomonadati</taxon>
        <taxon>Bacteroidota</taxon>
        <taxon>Flavobacteriia</taxon>
        <taxon>Flavobacteriales</taxon>
        <taxon>Flavobacteriaceae</taxon>
        <taxon>Mesonia</taxon>
    </lineage>
</organism>
<keyword evidence="2" id="KW-0808">Transferase</keyword>
<reference evidence="2 3" key="1">
    <citation type="submission" date="2020-08" db="EMBL/GenBank/DDBJ databases">
        <title>Genomic Encyclopedia of Type Strains, Phase IV (KMG-IV): sequencing the most valuable type-strain genomes for metagenomic binning, comparative biology and taxonomic classification.</title>
        <authorList>
            <person name="Goeker M."/>
        </authorList>
    </citation>
    <scope>NUCLEOTIDE SEQUENCE [LARGE SCALE GENOMIC DNA]</scope>
    <source>
        <strain evidence="2 3">DSM 29568</strain>
    </source>
</reference>
<dbReference type="RefSeq" id="WP_183476880.1">
    <property type="nucleotide sequence ID" value="NZ_JACIFO010000003.1"/>
</dbReference>
<comment type="caution">
    <text evidence="2">The sequence shown here is derived from an EMBL/GenBank/DDBJ whole genome shotgun (WGS) entry which is preliminary data.</text>
</comment>
<feature type="domain" description="PhnB-like" evidence="1">
    <location>
        <begin position="4"/>
        <end position="129"/>
    </location>
</feature>
<proteinExistence type="predicted"/>
<dbReference type="GO" id="GO:0032259">
    <property type="term" value="P:methylation"/>
    <property type="evidence" value="ECO:0007669"/>
    <property type="project" value="UniProtKB-KW"/>
</dbReference>
<dbReference type="InterPro" id="IPR009725">
    <property type="entry name" value="3_dmu_93_MTrfase"/>
</dbReference>
<dbReference type="Pfam" id="PF06983">
    <property type="entry name" value="3-dmu-9_3-mt"/>
    <property type="match status" value="1"/>
</dbReference>
<gene>
    <name evidence="2" type="ORF">GGR32_000902</name>
</gene>
<dbReference type="PANTHER" id="PTHR33990">
    <property type="entry name" value="PROTEIN YJDN-RELATED"/>
    <property type="match status" value="1"/>
</dbReference>
<dbReference type="InterPro" id="IPR028973">
    <property type="entry name" value="PhnB-like"/>
</dbReference>
<dbReference type="SUPFAM" id="SSF54593">
    <property type="entry name" value="Glyoxalase/Bleomycin resistance protein/Dihydroxybiphenyl dioxygenase"/>
    <property type="match status" value="1"/>
</dbReference>
<dbReference type="AlphaFoldDB" id="A0A840EH62"/>
<sequence length="132" mass="15491">MKKQITSFLTFQKNNAEEAMNFYIDLFDNSKVIEIQRYDKNGPGKEGTVIKAIFELNGKQFICSDSFIQHEWDFTPAISNWVECETAKDIEYLFEKLSENGDVKMPLDNYDFSKQFAFVEDRFGVSWQLNLE</sequence>
<dbReference type="InterPro" id="IPR029068">
    <property type="entry name" value="Glyas_Bleomycin-R_OHBP_Dase"/>
</dbReference>
<evidence type="ECO:0000259" key="1">
    <source>
        <dbReference type="Pfam" id="PF06983"/>
    </source>
</evidence>
<dbReference type="PIRSF" id="PIRSF021700">
    <property type="entry name" value="3_dmu_93_MTrfase"/>
    <property type="match status" value="1"/>
</dbReference>
<accession>A0A840EH62</accession>
<evidence type="ECO:0000313" key="2">
    <source>
        <dbReference type="EMBL" id="MBB4118622.1"/>
    </source>
</evidence>
<dbReference type="CDD" id="cd06588">
    <property type="entry name" value="PhnB_like"/>
    <property type="match status" value="1"/>
</dbReference>
<dbReference type="EMBL" id="JACIFO010000003">
    <property type="protein sequence ID" value="MBB4118622.1"/>
    <property type="molecule type" value="Genomic_DNA"/>
</dbReference>
<name>A0A840EH62_9FLAO</name>
<dbReference type="GO" id="GO:0008168">
    <property type="term" value="F:methyltransferase activity"/>
    <property type="evidence" value="ECO:0007669"/>
    <property type="project" value="UniProtKB-KW"/>
</dbReference>
<keyword evidence="3" id="KW-1185">Reference proteome</keyword>